<keyword evidence="3" id="KW-0732">Signal</keyword>
<dbReference type="GO" id="GO:0005507">
    <property type="term" value="F:copper ion binding"/>
    <property type="evidence" value="ECO:0007669"/>
    <property type="project" value="InterPro"/>
</dbReference>
<evidence type="ECO:0000256" key="2">
    <source>
        <dbReference type="ARBA" id="ARBA00022723"/>
    </source>
</evidence>
<feature type="transmembrane region" description="Helical" evidence="6">
    <location>
        <begin position="123"/>
        <end position="143"/>
    </location>
</feature>
<feature type="region of interest" description="Disordered" evidence="5">
    <location>
        <begin position="209"/>
        <end position="248"/>
    </location>
</feature>
<dbReference type="AlphaFoldDB" id="A0AB39R1L3"/>
<sequence>MTGSDPADGSVLKSAPKRVALTFSEVVSFPDGALRVLSPDNERVNPRRPEHAGGNANTAQVTLDSKLSQGTYTVAWRAVSADSHPISGACTFSVGKPSATSVVVAAGSPQDSTARRLYDLFRYGAYSGLALLVGVAAFVLLRRPAASAVRPVRRMLLAGWLTLALSTVARLLLRGPYETGGPLTSAFDLSLLGGTVTARLLAETQQAGAVDQPQEARVAQPVGAPARPEDALPALPPVRTAQGGRDPV</sequence>
<dbReference type="GO" id="GO:0046688">
    <property type="term" value="P:response to copper ion"/>
    <property type="evidence" value="ECO:0007669"/>
    <property type="project" value="InterPro"/>
</dbReference>
<reference evidence="8" key="1">
    <citation type="submission" date="2024-07" db="EMBL/GenBank/DDBJ databases">
        <authorList>
            <person name="Yu S.T."/>
        </authorList>
    </citation>
    <scope>NUCLEOTIDE SEQUENCE</scope>
    <source>
        <strain evidence="8">R39</strain>
    </source>
</reference>
<feature type="domain" description="CopC" evidence="7">
    <location>
        <begin position="2"/>
        <end position="94"/>
    </location>
</feature>
<keyword evidence="4" id="KW-0186">Copper</keyword>
<evidence type="ECO:0000256" key="3">
    <source>
        <dbReference type="ARBA" id="ARBA00022729"/>
    </source>
</evidence>
<keyword evidence="6" id="KW-0472">Membrane</keyword>
<dbReference type="GO" id="GO:0005886">
    <property type="term" value="C:plasma membrane"/>
    <property type="evidence" value="ECO:0007669"/>
    <property type="project" value="TreeGrafter"/>
</dbReference>
<dbReference type="InterPro" id="IPR014756">
    <property type="entry name" value="Ig_E-set"/>
</dbReference>
<comment type="subcellular location">
    <subcellularLocation>
        <location evidence="1">Cell envelope</location>
    </subcellularLocation>
</comment>
<dbReference type="PANTHER" id="PTHR34820">
    <property type="entry name" value="INNER MEMBRANE PROTEIN YEBZ"/>
    <property type="match status" value="1"/>
</dbReference>
<feature type="transmembrane region" description="Helical" evidence="6">
    <location>
        <begin position="155"/>
        <end position="173"/>
    </location>
</feature>
<organism evidence="8">
    <name type="scientific">Streptomyces sp. R39</name>
    <dbReference type="NCBI Taxonomy" id="3238631"/>
    <lineage>
        <taxon>Bacteria</taxon>
        <taxon>Bacillati</taxon>
        <taxon>Actinomycetota</taxon>
        <taxon>Actinomycetes</taxon>
        <taxon>Kitasatosporales</taxon>
        <taxon>Streptomycetaceae</taxon>
        <taxon>Streptomyces</taxon>
    </lineage>
</organism>
<feature type="region of interest" description="Disordered" evidence="5">
    <location>
        <begin position="37"/>
        <end position="58"/>
    </location>
</feature>
<keyword evidence="6" id="KW-0812">Transmembrane</keyword>
<evidence type="ECO:0000313" key="8">
    <source>
        <dbReference type="EMBL" id="XDQ49785.1"/>
    </source>
</evidence>
<dbReference type="GO" id="GO:0030313">
    <property type="term" value="C:cell envelope"/>
    <property type="evidence" value="ECO:0007669"/>
    <property type="project" value="UniProtKB-SubCell"/>
</dbReference>
<evidence type="ECO:0000256" key="4">
    <source>
        <dbReference type="ARBA" id="ARBA00023008"/>
    </source>
</evidence>
<protein>
    <submittedName>
        <fullName evidence="8">Copper resistance protein CopC</fullName>
    </submittedName>
</protein>
<dbReference type="InterPro" id="IPR007348">
    <property type="entry name" value="CopC_dom"/>
</dbReference>
<evidence type="ECO:0000256" key="1">
    <source>
        <dbReference type="ARBA" id="ARBA00004196"/>
    </source>
</evidence>
<evidence type="ECO:0000256" key="6">
    <source>
        <dbReference type="SAM" id="Phobius"/>
    </source>
</evidence>
<dbReference type="InterPro" id="IPR032694">
    <property type="entry name" value="CopC/D"/>
</dbReference>
<proteinExistence type="predicted"/>
<keyword evidence="6" id="KW-1133">Transmembrane helix</keyword>
<dbReference type="Gene3D" id="2.60.40.1220">
    <property type="match status" value="1"/>
</dbReference>
<evidence type="ECO:0000256" key="5">
    <source>
        <dbReference type="SAM" id="MobiDB-lite"/>
    </source>
</evidence>
<dbReference type="EMBL" id="CP163441">
    <property type="protein sequence ID" value="XDQ49785.1"/>
    <property type="molecule type" value="Genomic_DNA"/>
</dbReference>
<dbReference type="GO" id="GO:0042597">
    <property type="term" value="C:periplasmic space"/>
    <property type="evidence" value="ECO:0007669"/>
    <property type="project" value="InterPro"/>
</dbReference>
<dbReference type="InterPro" id="IPR014755">
    <property type="entry name" value="Cu-Rt/internalin_Ig-like"/>
</dbReference>
<name>A0AB39R1L3_9ACTN</name>
<dbReference type="SUPFAM" id="SSF81296">
    <property type="entry name" value="E set domains"/>
    <property type="match status" value="1"/>
</dbReference>
<gene>
    <name evidence="8" type="ORF">AB5J52_41160</name>
</gene>
<dbReference type="RefSeq" id="WP_369228331.1">
    <property type="nucleotide sequence ID" value="NZ_CP163441.1"/>
</dbReference>
<dbReference type="GO" id="GO:0006825">
    <property type="term" value="P:copper ion transport"/>
    <property type="evidence" value="ECO:0007669"/>
    <property type="project" value="InterPro"/>
</dbReference>
<evidence type="ECO:0000259" key="7">
    <source>
        <dbReference type="Pfam" id="PF04234"/>
    </source>
</evidence>
<feature type="compositionally biased region" description="Basic and acidic residues" evidence="5">
    <location>
        <begin position="40"/>
        <end position="51"/>
    </location>
</feature>
<dbReference type="Pfam" id="PF04234">
    <property type="entry name" value="CopC"/>
    <property type="match status" value="1"/>
</dbReference>
<accession>A0AB39R1L3</accession>
<dbReference type="PANTHER" id="PTHR34820:SF4">
    <property type="entry name" value="INNER MEMBRANE PROTEIN YEBZ"/>
    <property type="match status" value="1"/>
</dbReference>
<keyword evidence="2" id="KW-0479">Metal-binding</keyword>